<dbReference type="GO" id="GO:0006260">
    <property type="term" value="P:DNA replication"/>
    <property type="evidence" value="ECO:0007669"/>
    <property type="project" value="UniProtKB-KW"/>
</dbReference>
<keyword evidence="2" id="KW-1048">Host nucleus</keyword>
<evidence type="ECO:0000256" key="3">
    <source>
        <dbReference type="ARBA" id="ARBA00022705"/>
    </source>
</evidence>
<feature type="region of interest" description="Disordered" evidence="6">
    <location>
        <begin position="484"/>
        <end position="529"/>
    </location>
</feature>
<dbReference type="Pfam" id="PF01057">
    <property type="entry name" value="Parvo_NS1"/>
    <property type="match status" value="1"/>
</dbReference>
<comment type="subcellular location">
    <subcellularLocation>
        <location evidence="1">Host nucleus</location>
    </subcellularLocation>
</comment>
<dbReference type="InterPro" id="IPR014015">
    <property type="entry name" value="Helicase_SF3_DNA-vir"/>
</dbReference>
<dbReference type="PROSITE" id="PS51206">
    <property type="entry name" value="SF3_HELICASE_1"/>
    <property type="match status" value="1"/>
</dbReference>
<dbReference type="GO" id="GO:0019079">
    <property type="term" value="P:viral genome replication"/>
    <property type="evidence" value="ECO:0007669"/>
    <property type="project" value="InterPro"/>
</dbReference>
<dbReference type="GO" id="GO:0042025">
    <property type="term" value="C:host cell nucleus"/>
    <property type="evidence" value="ECO:0007669"/>
    <property type="project" value="UniProtKB-SubCell"/>
</dbReference>
<dbReference type="SUPFAM" id="SSF52540">
    <property type="entry name" value="P-loop containing nucleoside triphosphate hydrolases"/>
    <property type="match status" value="1"/>
</dbReference>
<evidence type="ECO:0000256" key="6">
    <source>
        <dbReference type="SAM" id="MobiDB-lite"/>
    </source>
</evidence>
<reference evidence="8" key="1">
    <citation type="submission" date="2024-03" db="EMBL/GenBank/DDBJ databases">
        <title>Antarctic Fish Virome Diversity.</title>
        <authorList>
            <person name="Grimwood R.M."/>
            <person name="Geoghegan J.L."/>
        </authorList>
    </citation>
    <scope>NUCLEOTIDE SEQUENCE</scope>
    <source>
        <strain evidence="8">ANT_L</strain>
    </source>
</reference>
<feature type="region of interest" description="Disordered" evidence="6">
    <location>
        <begin position="160"/>
        <end position="188"/>
    </location>
</feature>
<proteinExistence type="predicted"/>
<evidence type="ECO:0000256" key="2">
    <source>
        <dbReference type="ARBA" id="ARBA00022562"/>
    </source>
</evidence>
<keyword evidence="4" id="KW-0547">Nucleotide-binding</keyword>
<feature type="compositionally biased region" description="Basic and acidic residues" evidence="6">
    <location>
        <begin position="505"/>
        <end position="517"/>
    </location>
</feature>
<evidence type="ECO:0000256" key="1">
    <source>
        <dbReference type="ARBA" id="ARBA00004147"/>
    </source>
</evidence>
<dbReference type="EMBL" id="PP590717">
    <property type="protein sequence ID" value="XBP46511.1"/>
    <property type="molecule type" value="Genomic_DNA"/>
</dbReference>
<feature type="compositionally biased region" description="Basic and acidic residues" evidence="6">
    <location>
        <begin position="172"/>
        <end position="188"/>
    </location>
</feature>
<keyword evidence="5" id="KW-0067">ATP-binding</keyword>
<accession>A0AAU7LKE6</accession>
<sequence length="529" mass="58456">MATYTATLHLGAVSSQTALDTLTAPTGFYEAAYTSLEAIWRAQGGSGTFGIQIEQAGGIHLHIVFEHQGGVGLRPLGQAFRAWAQGHITNLRAILPQYNPPSNPFQPKRKRNGSWSPIDAVSFYERYLALKALVQQGGGNGYLFRQLNAEYANQLNAQRMGEEPGTGARGFTPRDRTGQGESEMTRKTSKAETYKYMVDKCTEDGIGTVMQLKEQYPELYWNNAYKRGGDGWLAGMIEHAKKNMVSEHSLADYTSNEELQGDWPLNVITRTVRANGYPVDQFCRAMYLWSAKATGKKNTLVFFGPPNTGKTMIASSIVLSSPWHAMVNKNNENFPFTACGSSMLIWWEEGRIKESMVEEAKCILGGTEVLVDKKCSPTQVQVPHTPVLMTTNHNPTTVHGTNSTTTEHEEALSARMIMYGLDEPLPTNDWFTYPDKQEAVCAWSQVVSFGKSLSGLEVNLTYPMAKGKTLTPGCLWGIEPDATEEQELRTTQQRQQGAEAAEDDNGQRGGDRRDGDILKGGPVRRPFTG</sequence>
<protein>
    <submittedName>
        <fullName evidence="8">NS1 protein</fullName>
    </submittedName>
</protein>
<feature type="domain" description="SF3 helicase" evidence="7">
    <location>
        <begin position="277"/>
        <end position="462"/>
    </location>
</feature>
<name>A0AAU7LKE6_9VIRU</name>
<evidence type="ECO:0000313" key="8">
    <source>
        <dbReference type="EMBL" id="XBP46511.1"/>
    </source>
</evidence>
<evidence type="ECO:0000256" key="5">
    <source>
        <dbReference type="ARBA" id="ARBA00022840"/>
    </source>
</evidence>
<evidence type="ECO:0000259" key="7">
    <source>
        <dbReference type="PROSITE" id="PS51206"/>
    </source>
</evidence>
<dbReference type="Gene3D" id="3.40.50.300">
    <property type="entry name" value="P-loop containing nucleotide triphosphate hydrolases"/>
    <property type="match status" value="1"/>
</dbReference>
<dbReference type="InterPro" id="IPR027417">
    <property type="entry name" value="P-loop_NTPase"/>
</dbReference>
<dbReference type="InterPro" id="IPR001257">
    <property type="entry name" value="Parvovirus_NS1_helicase"/>
</dbReference>
<keyword evidence="3" id="KW-0235">DNA replication</keyword>
<evidence type="ECO:0000256" key="4">
    <source>
        <dbReference type="ARBA" id="ARBA00022741"/>
    </source>
</evidence>
<organism evidence="8">
    <name type="scientific">Blue antimora parvovirus</name>
    <dbReference type="NCBI Taxonomy" id="3138853"/>
    <lineage>
        <taxon>Viruses</taxon>
        <taxon>Monodnaviria</taxon>
        <taxon>Shotokuvirae</taxon>
        <taxon>Cossaviricota</taxon>
        <taxon>Quintoviricetes</taxon>
        <taxon>Piccovirales</taxon>
        <taxon>Parvoviridae</taxon>
    </lineage>
</organism>
<dbReference type="GO" id="GO:0005524">
    <property type="term" value="F:ATP binding"/>
    <property type="evidence" value="ECO:0007669"/>
    <property type="project" value="UniProtKB-KW"/>
</dbReference>